<evidence type="ECO:0000256" key="3">
    <source>
        <dbReference type="ARBA" id="ARBA00022475"/>
    </source>
</evidence>
<comment type="subcellular location">
    <subcellularLocation>
        <location evidence="1">Cell membrane</location>
        <topology evidence="1">Single-pass membrane protein</topology>
    </subcellularLocation>
    <subcellularLocation>
        <location evidence="7">Cell membrane</location>
        <topology evidence="7">Single-pass type II membrane protein</topology>
    </subcellularLocation>
</comment>
<evidence type="ECO:0000256" key="6">
    <source>
        <dbReference type="ARBA" id="ARBA00023136"/>
    </source>
</evidence>
<dbReference type="EMBL" id="DSLG01000005">
    <property type="protein sequence ID" value="HEA87334.1"/>
    <property type="molecule type" value="Genomic_DNA"/>
</dbReference>
<dbReference type="PANTHER" id="PTHR30558">
    <property type="entry name" value="EXBD MEMBRANE COMPONENT OF PMF-DRIVEN MACROMOLECULE IMPORT SYSTEM"/>
    <property type="match status" value="1"/>
</dbReference>
<keyword evidence="7" id="KW-0813">Transport</keyword>
<evidence type="ECO:0000256" key="7">
    <source>
        <dbReference type="RuleBase" id="RU003879"/>
    </source>
</evidence>
<sequence length="139" mass="15264">MQNKLTRRPRLKFLAEMNITSLADVSFTLMIIFLIAGVSTALSRQQGIDLELPRTSHPQPQSQAGLVISVKADGQIFINTKSVSLASFGKALAATLAQNEYHQVYLHADRRVDYGTIMEILGIIREQGISNIGLTALPK</sequence>
<comment type="caution">
    <text evidence="10">The sequence shown here is derived from an EMBL/GenBank/DDBJ whole genome shotgun (WGS) entry which is preliminary data.</text>
</comment>
<dbReference type="GO" id="GO:0015031">
    <property type="term" value="P:protein transport"/>
    <property type="evidence" value="ECO:0007669"/>
    <property type="project" value="UniProtKB-KW"/>
</dbReference>
<evidence type="ECO:0000256" key="2">
    <source>
        <dbReference type="ARBA" id="ARBA00005811"/>
    </source>
</evidence>
<dbReference type="GO" id="GO:0005886">
    <property type="term" value="C:plasma membrane"/>
    <property type="evidence" value="ECO:0007669"/>
    <property type="project" value="UniProtKB-SubCell"/>
</dbReference>
<accession>A0A7C3EMR1</accession>
<keyword evidence="5 8" id="KW-1133">Transmembrane helix</keyword>
<dbReference type="Pfam" id="PF02472">
    <property type="entry name" value="ExbD"/>
    <property type="match status" value="1"/>
</dbReference>
<keyword evidence="4 7" id="KW-0812">Transmembrane</keyword>
<dbReference type="AlphaFoldDB" id="A0A7C3EMR1"/>
<keyword evidence="6 8" id="KW-0472">Membrane</keyword>
<evidence type="ECO:0000256" key="5">
    <source>
        <dbReference type="ARBA" id="ARBA00022989"/>
    </source>
</evidence>
<gene>
    <name evidence="9" type="ORF">ENP94_04895</name>
    <name evidence="10" type="ORF">ENS16_06330</name>
</gene>
<dbReference type="EMBL" id="DSTU01000008">
    <property type="protein sequence ID" value="HFJ54289.1"/>
    <property type="molecule type" value="Genomic_DNA"/>
</dbReference>
<reference evidence="10" key="1">
    <citation type="journal article" date="2020" name="mSystems">
        <title>Genome- and Community-Level Interaction Insights into Carbon Utilization and Element Cycling Functions of Hydrothermarchaeota in Hydrothermal Sediment.</title>
        <authorList>
            <person name="Zhou Z."/>
            <person name="Liu Y."/>
            <person name="Xu W."/>
            <person name="Pan J."/>
            <person name="Luo Z.H."/>
            <person name="Li M."/>
        </authorList>
    </citation>
    <scope>NUCLEOTIDE SEQUENCE [LARGE SCALE GENOMIC DNA]</scope>
    <source>
        <strain evidence="9">SpSt-265</strain>
        <strain evidence="10">SpSt-465</strain>
    </source>
</reference>
<name>A0A7C3EMR1_UNCW3</name>
<dbReference type="InterPro" id="IPR003400">
    <property type="entry name" value="ExbD"/>
</dbReference>
<feature type="transmembrane region" description="Helical" evidence="8">
    <location>
        <begin position="21"/>
        <end position="42"/>
    </location>
</feature>
<organism evidence="10">
    <name type="scientific">candidate division WOR-3 bacterium</name>
    <dbReference type="NCBI Taxonomy" id="2052148"/>
    <lineage>
        <taxon>Bacteria</taxon>
        <taxon>Bacteria division WOR-3</taxon>
    </lineage>
</organism>
<evidence type="ECO:0000313" key="10">
    <source>
        <dbReference type="EMBL" id="HFJ54289.1"/>
    </source>
</evidence>
<dbReference type="PANTHER" id="PTHR30558:SF7">
    <property type="entry name" value="TOL-PAL SYSTEM PROTEIN TOLR"/>
    <property type="match status" value="1"/>
</dbReference>
<evidence type="ECO:0000256" key="4">
    <source>
        <dbReference type="ARBA" id="ARBA00022692"/>
    </source>
</evidence>
<keyword evidence="3" id="KW-1003">Cell membrane</keyword>
<comment type="similarity">
    <text evidence="2 7">Belongs to the ExbD/TolR family.</text>
</comment>
<evidence type="ECO:0000313" key="9">
    <source>
        <dbReference type="EMBL" id="HEA87334.1"/>
    </source>
</evidence>
<protein>
    <submittedName>
        <fullName evidence="10">Biopolymer transporter ExbD</fullName>
    </submittedName>
</protein>
<dbReference type="GO" id="GO:0022857">
    <property type="term" value="F:transmembrane transporter activity"/>
    <property type="evidence" value="ECO:0007669"/>
    <property type="project" value="InterPro"/>
</dbReference>
<proteinExistence type="inferred from homology"/>
<evidence type="ECO:0000256" key="8">
    <source>
        <dbReference type="SAM" id="Phobius"/>
    </source>
</evidence>
<keyword evidence="7" id="KW-0653">Protein transport</keyword>
<dbReference type="Gene3D" id="3.30.420.270">
    <property type="match status" value="1"/>
</dbReference>
<evidence type="ECO:0000256" key="1">
    <source>
        <dbReference type="ARBA" id="ARBA00004162"/>
    </source>
</evidence>